<feature type="transmembrane region" description="Helical" evidence="1">
    <location>
        <begin position="193"/>
        <end position="211"/>
    </location>
</feature>
<evidence type="ECO:0000313" key="2">
    <source>
        <dbReference type="EMBL" id="SMO56836.1"/>
    </source>
</evidence>
<dbReference type="EMBL" id="FXTK01000004">
    <property type="protein sequence ID" value="SMO56836.1"/>
    <property type="molecule type" value="Genomic_DNA"/>
</dbReference>
<dbReference type="OrthoDB" id="64737at2"/>
<dbReference type="RefSeq" id="WP_142662363.1">
    <property type="nucleotide sequence ID" value="NZ_FXTK01000004.1"/>
</dbReference>
<feature type="transmembrane region" description="Helical" evidence="1">
    <location>
        <begin position="34"/>
        <end position="53"/>
    </location>
</feature>
<keyword evidence="1" id="KW-1133">Transmembrane helix</keyword>
<dbReference type="InterPro" id="IPR009781">
    <property type="entry name" value="DUF1345"/>
</dbReference>
<gene>
    <name evidence="2" type="ORF">SAMN06265221_104155</name>
</gene>
<dbReference type="AlphaFoldDB" id="A0A521CBP3"/>
<accession>A0A521CBP3</accession>
<evidence type="ECO:0000313" key="3">
    <source>
        <dbReference type="Proteomes" id="UP000319014"/>
    </source>
</evidence>
<name>A0A521CBP3_9RHOB</name>
<feature type="transmembrane region" description="Helical" evidence="1">
    <location>
        <begin position="74"/>
        <end position="94"/>
    </location>
</feature>
<feature type="transmembrane region" description="Helical" evidence="1">
    <location>
        <begin position="106"/>
        <end position="128"/>
    </location>
</feature>
<keyword evidence="3" id="KW-1185">Reference proteome</keyword>
<sequence length="212" mass="23371">MIPDLRHHLRFLAAFGLGLLAGLGVWWVPVVDRLLLFSFTFSLTYLGMTAAMMRHVTADFLRKRADLDDEGMPFIVLIATGSVAISLGAILMTIRDPHSGLAMRPVLALLSVPLGWAMIHTVMAFHYARIWYARDGHGHEARNLGFPGLKGDAGIWDFLYYSFTLGMAAQTADVTTLDARARRITLLHSGFSFYYNTVLLALAVNAGMSLGQ</sequence>
<dbReference type="Pfam" id="PF07077">
    <property type="entry name" value="DUF1345"/>
    <property type="match status" value="1"/>
</dbReference>
<proteinExistence type="predicted"/>
<keyword evidence="1" id="KW-0812">Transmembrane</keyword>
<evidence type="ECO:0000256" key="1">
    <source>
        <dbReference type="SAM" id="Phobius"/>
    </source>
</evidence>
<protein>
    <submittedName>
        <fullName evidence="2">Uncharacterized membrane protein</fullName>
    </submittedName>
</protein>
<reference evidence="2 3" key="1">
    <citation type="submission" date="2017-05" db="EMBL/GenBank/DDBJ databases">
        <authorList>
            <person name="Varghese N."/>
            <person name="Submissions S."/>
        </authorList>
    </citation>
    <scope>NUCLEOTIDE SEQUENCE [LARGE SCALE GENOMIC DNA]</scope>
    <source>
        <strain evidence="2 3">DSM 100094</strain>
    </source>
</reference>
<feature type="transmembrane region" description="Helical" evidence="1">
    <location>
        <begin position="9"/>
        <end position="28"/>
    </location>
</feature>
<keyword evidence="1" id="KW-0472">Membrane</keyword>
<organism evidence="2 3">
    <name type="scientific">Paracoccus laeviglucosivorans</name>
    <dbReference type="NCBI Taxonomy" id="1197861"/>
    <lineage>
        <taxon>Bacteria</taxon>
        <taxon>Pseudomonadati</taxon>
        <taxon>Pseudomonadota</taxon>
        <taxon>Alphaproteobacteria</taxon>
        <taxon>Rhodobacterales</taxon>
        <taxon>Paracoccaceae</taxon>
        <taxon>Paracoccus</taxon>
    </lineage>
</organism>
<dbReference type="Proteomes" id="UP000319014">
    <property type="component" value="Unassembled WGS sequence"/>
</dbReference>